<dbReference type="STRING" id="1331007.AALB_2477"/>
<dbReference type="AlphaFoldDB" id="R9PLZ4"/>
<dbReference type="EMBL" id="BARX01000016">
    <property type="protein sequence ID" value="GAD02397.1"/>
    <property type="molecule type" value="Genomic_DNA"/>
</dbReference>
<organism evidence="1 2">
    <name type="scientific">Agarivorans albus MKT 106</name>
    <dbReference type="NCBI Taxonomy" id="1331007"/>
    <lineage>
        <taxon>Bacteria</taxon>
        <taxon>Pseudomonadati</taxon>
        <taxon>Pseudomonadota</taxon>
        <taxon>Gammaproteobacteria</taxon>
        <taxon>Alteromonadales</taxon>
        <taxon>Alteromonadaceae</taxon>
        <taxon>Agarivorans</taxon>
    </lineage>
</organism>
<evidence type="ECO:0000313" key="1">
    <source>
        <dbReference type="EMBL" id="GAD02397.1"/>
    </source>
</evidence>
<dbReference type="Proteomes" id="UP000014461">
    <property type="component" value="Unassembled WGS sequence"/>
</dbReference>
<proteinExistence type="predicted"/>
<gene>
    <name evidence="1" type="ORF">AALB_2477</name>
</gene>
<evidence type="ECO:0000313" key="2">
    <source>
        <dbReference type="Proteomes" id="UP000014461"/>
    </source>
</evidence>
<protein>
    <submittedName>
        <fullName evidence="1">Uncharacterized protein</fullName>
    </submittedName>
</protein>
<reference evidence="1" key="1">
    <citation type="journal article" date="2013" name="Genome Announc.">
        <title>Draft Genome Sequence of Agarivorans albus Strain MKT 106T, an Agarolytic Marine Bacterium.</title>
        <authorList>
            <person name="Yasuike M."/>
            <person name="Nakamura Y."/>
            <person name="Kai W."/>
            <person name="Fujiwara A."/>
            <person name="Fukui Y."/>
            <person name="Satomi M."/>
            <person name="Sano M."/>
        </authorList>
    </citation>
    <scope>NUCLEOTIDE SEQUENCE [LARGE SCALE GENOMIC DNA]</scope>
</reference>
<comment type="caution">
    <text evidence="1">The sequence shown here is derived from an EMBL/GenBank/DDBJ whole genome shotgun (WGS) entry which is preliminary data.</text>
</comment>
<accession>R9PLZ4</accession>
<keyword evidence="2" id="KW-1185">Reference proteome</keyword>
<name>R9PLZ4_AGAAL</name>
<sequence length="39" mass="4256">MLITCLIDRLLAGSEDDSDQLLANSEKLQQAISAAQHSR</sequence>